<feature type="non-terminal residue" evidence="2">
    <location>
        <position position="108"/>
    </location>
</feature>
<accession>A0ABY2W5V0</accession>
<dbReference type="InterPro" id="IPR053172">
    <property type="entry name" value="Tn903_transposase"/>
</dbReference>
<dbReference type="InterPro" id="IPR025668">
    <property type="entry name" value="Tnp_DDE_dom"/>
</dbReference>
<evidence type="ECO:0000313" key="3">
    <source>
        <dbReference type="Proteomes" id="UP000305730"/>
    </source>
</evidence>
<keyword evidence="3" id="KW-1185">Reference proteome</keyword>
<name>A0ABY2W5V0_9GAMM</name>
<sequence length="108" mass="12044">VNSLLTMMDASLQSPGYSCLCKRSKTLDVQYRKSASKGFIDIVVDSTGLKVYGNGEWHTRKHRATKRRTWRKLHLAVDATSHDIVGAELSMVNVSDGEALADLIRPLR</sequence>
<evidence type="ECO:0000259" key="1">
    <source>
        <dbReference type="Pfam" id="PF13737"/>
    </source>
</evidence>
<feature type="domain" description="Transposase DDE" evidence="1">
    <location>
        <begin position="1"/>
        <end position="53"/>
    </location>
</feature>
<organism evidence="2 3">
    <name type="scientific">Pseudoalteromonas citrea</name>
    <dbReference type="NCBI Taxonomy" id="43655"/>
    <lineage>
        <taxon>Bacteria</taxon>
        <taxon>Pseudomonadati</taxon>
        <taxon>Pseudomonadota</taxon>
        <taxon>Gammaproteobacteria</taxon>
        <taxon>Alteromonadales</taxon>
        <taxon>Pseudoalteromonadaceae</taxon>
        <taxon>Pseudoalteromonas</taxon>
    </lineage>
</organism>
<dbReference type="RefSeq" id="WP_171044481.1">
    <property type="nucleotide sequence ID" value="NZ_PNCK01000081.1"/>
</dbReference>
<dbReference type="Pfam" id="PF13737">
    <property type="entry name" value="DDE_Tnp_1_5"/>
    <property type="match status" value="1"/>
</dbReference>
<feature type="non-terminal residue" evidence="2">
    <location>
        <position position="1"/>
    </location>
</feature>
<comment type="caution">
    <text evidence="2">The sequence shown here is derived from an EMBL/GenBank/DDBJ whole genome shotgun (WGS) entry which is preliminary data.</text>
</comment>
<dbReference type="PANTHER" id="PTHR34631">
    <property type="match status" value="1"/>
</dbReference>
<evidence type="ECO:0000313" key="2">
    <source>
        <dbReference type="EMBL" id="TMP40399.1"/>
    </source>
</evidence>
<protein>
    <submittedName>
        <fullName evidence="2">IS5/IS1182 family transposase</fullName>
    </submittedName>
</protein>
<gene>
    <name evidence="2" type="ORF">CWB97_18680</name>
</gene>
<reference evidence="3" key="1">
    <citation type="submission" date="2019-06" db="EMBL/GenBank/DDBJ databases">
        <title>Co-occurence of chitin degradation, pigmentation and bioactivity in marine Pseudoalteromonas.</title>
        <authorList>
            <person name="Sonnenschein E.C."/>
            <person name="Bech P.K."/>
        </authorList>
    </citation>
    <scope>NUCLEOTIDE SEQUENCE [LARGE SCALE GENOMIC DNA]</scope>
    <source>
        <strain evidence="3">S2233</strain>
    </source>
</reference>
<dbReference type="Proteomes" id="UP000305730">
    <property type="component" value="Unassembled WGS sequence"/>
</dbReference>
<dbReference type="PANTHER" id="PTHR34631:SF3">
    <property type="entry name" value="ISSOD12 TRANSPOSASE TNPA_ISSOD12"/>
    <property type="match status" value="1"/>
</dbReference>
<proteinExistence type="predicted"/>
<dbReference type="EMBL" id="PNCK01000081">
    <property type="protein sequence ID" value="TMP40399.1"/>
    <property type="molecule type" value="Genomic_DNA"/>
</dbReference>